<keyword evidence="3" id="KW-1185">Reference proteome</keyword>
<dbReference type="Pfam" id="PF22636">
    <property type="entry name" value="FlK"/>
    <property type="match status" value="1"/>
</dbReference>
<name>A0A3S0ACN7_9ENTE</name>
<dbReference type="RefSeq" id="WP_165863739.1">
    <property type="nucleotide sequence ID" value="NZ_PXZH01000001.1"/>
</dbReference>
<dbReference type="InterPro" id="IPR025540">
    <property type="entry name" value="FlK"/>
</dbReference>
<reference evidence="2 3" key="1">
    <citation type="submission" date="2018-03" db="EMBL/GenBank/DDBJ databases">
        <authorList>
            <person name="Gulvik C.A."/>
        </authorList>
    </citation>
    <scope>NUCLEOTIDE SEQUENCE [LARGE SCALE GENOMIC DNA]</scope>
    <source>
        <strain evidence="2 3">JCM 31581</strain>
    </source>
</reference>
<dbReference type="Proteomes" id="UP000277864">
    <property type="component" value="Unassembled WGS sequence"/>
</dbReference>
<dbReference type="AlphaFoldDB" id="A0A3S0ACN7"/>
<evidence type="ECO:0000313" key="3">
    <source>
        <dbReference type="Proteomes" id="UP000277864"/>
    </source>
</evidence>
<protein>
    <submittedName>
        <fullName evidence="2">Thioesterase</fullName>
    </submittedName>
</protein>
<dbReference type="PANTHER" id="PTHR36934">
    <property type="entry name" value="BLR0278 PROTEIN"/>
    <property type="match status" value="1"/>
</dbReference>
<dbReference type="InterPro" id="IPR054485">
    <property type="entry name" value="FlK-like_dom"/>
</dbReference>
<gene>
    <name evidence="2" type="ORF">C7P63_01275</name>
</gene>
<sequence length="119" mass="12920">MESYQKTFNLDHQASAKEMGSGTLDVLATPAVVAVAENACQESVENLLQAGEATVGIEMTIKHVKASRTTDPIEVNCQLIEQTKQILIFSFTVTSNGKLLAKGEHKRAIIQVESFLSKV</sequence>
<dbReference type="SUPFAM" id="SSF54637">
    <property type="entry name" value="Thioesterase/thiol ester dehydrase-isomerase"/>
    <property type="match status" value="1"/>
</dbReference>
<accession>A0A3S0ACN7</accession>
<feature type="domain" description="Fluoroacetyl-CoA-specific thioesterase-like" evidence="1">
    <location>
        <begin position="14"/>
        <end position="112"/>
    </location>
</feature>
<evidence type="ECO:0000259" key="1">
    <source>
        <dbReference type="Pfam" id="PF22636"/>
    </source>
</evidence>
<organism evidence="2 3">
    <name type="scientific">Vagococcus humatus</name>
    <dbReference type="NCBI Taxonomy" id="1889241"/>
    <lineage>
        <taxon>Bacteria</taxon>
        <taxon>Bacillati</taxon>
        <taxon>Bacillota</taxon>
        <taxon>Bacilli</taxon>
        <taxon>Lactobacillales</taxon>
        <taxon>Enterococcaceae</taxon>
        <taxon>Vagococcus</taxon>
    </lineage>
</organism>
<evidence type="ECO:0000313" key="2">
    <source>
        <dbReference type="EMBL" id="RST89737.1"/>
    </source>
</evidence>
<comment type="caution">
    <text evidence="2">The sequence shown here is derived from an EMBL/GenBank/DDBJ whole genome shotgun (WGS) entry which is preliminary data.</text>
</comment>
<dbReference type="Gene3D" id="3.10.129.10">
    <property type="entry name" value="Hotdog Thioesterase"/>
    <property type="match status" value="1"/>
</dbReference>
<dbReference type="InterPro" id="IPR029069">
    <property type="entry name" value="HotDog_dom_sf"/>
</dbReference>
<dbReference type="PANTHER" id="PTHR36934:SF1">
    <property type="entry name" value="THIOESTERASE DOMAIN-CONTAINING PROTEIN"/>
    <property type="match status" value="1"/>
</dbReference>
<proteinExistence type="predicted"/>
<dbReference type="EMBL" id="PXZH01000001">
    <property type="protein sequence ID" value="RST89737.1"/>
    <property type="molecule type" value="Genomic_DNA"/>
</dbReference>